<reference evidence="1 2" key="2">
    <citation type="submission" date="2013-04" db="EMBL/GenBank/DDBJ databases">
        <title>Comparative genomics of 12 strains of Erwinia amylovora identifies a pan-genome with a large conserved core and provides insights into host specificity.</title>
        <authorList>
            <person name="Mann R.A."/>
            <person name="Smits T.H.M."/>
            <person name="Buehlmann A."/>
            <person name="Blom J."/>
            <person name="Goesmann A."/>
            <person name="Frey J.E."/>
            <person name="Plummer K.M."/>
            <person name="Beer S.V."/>
            <person name="Luck J."/>
            <person name="Duffy B."/>
            <person name="Rodoni B."/>
        </authorList>
    </citation>
    <scope>NUCLEOTIDE SEQUENCE [LARGE SCALE GENOMIC DNA]</scope>
    <source>
        <strain evidence="2">CFBP 1232</strain>
    </source>
</reference>
<dbReference type="Proteomes" id="UP000013111">
    <property type="component" value="Unassembled WGS sequence"/>
</dbReference>
<sequence length="254" mass="28751">MNTELSPSPAYFQLHDTLLQQRSTVQSAELIQQLNRALLAGEVVSAAFYDLTLLKLLQQRKAVPLLTPKAEKEISAFIDQLAPLLAEELNDAAQFIQLQHKVAAFSRHFPWQHASLSLVQYRLFLRTYQRWQKTLAALFSAEDHQAIFAQLNKVLNRSSCRVALLGDAHHLYQVLAELLVSCHHKQEEFRGNHHLLTGYIAAADIAARGIVAFAVTAEALLRGHSLPGTAQLMKRMKQHHISVIERTHPWFNIM</sequence>
<dbReference type="GeneID" id="97606383"/>
<dbReference type="AlphaFoldDB" id="A0A831A2D2"/>
<proteinExistence type="predicted"/>
<dbReference type="EMBL" id="CAPB01000023">
    <property type="protein sequence ID" value="CCO94162.1"/>
    <property type="molecule type" value="Genomic_DNA"/>
</dbReference>
<organism evidence="1 2">
    <name type="scientific">Erwinia amylovora NBRC 12687 = CFBP 1232</name>
    <dbReference type="NCBI Taxonomy" id="1219359"/>
    <lineage>
        <taxon>Bacteria</taxon>
        <taxon>Pseudomonadati</taxon>
        <taxon>Pseudomonadota</taxon>
        <taxon>Gammaproteobacteria</taxon>
        <taxon>Enterobacterales</taxon>
        <taxon>Erwiniaceae</taxon>
        <taxon>Erwinia</taxon>
    </lineage>
</organism>
<accession>A0A831A2D2</accession>
<comment type="caution">
    <text evidence="1">The sequence shown here is derived from an EMBL/GenBank/DDBJ whole genome shotgun (WGS) entry which is preliminary data.</text>
</comment>
<reference evidence="1 2" key="1">
    <citation type="submission" date="2012-11" db="EMBL/GenBank/DDBJ databases">
        <authorList>
            <person name="Linke B."/>
        </authorList>
    </citation>
    <scope>NUCLEOTIDE SEQUENCE [LARGE SCALE GENOMIC DNA]</scope>
    <source>
        <strain evidence="2">CFBP 1232</strain>
    </source>
</reference>
<evidence type="ECO:0000313" key="1">
    <source>
        <dbReference type="EMBL" id="CCO94162.1"/>
    </source>
</evidence>
<dbReference type="RefSeq" id="WP_004158177.1">
    <property type="nucleotide sequence ID" value="NZ_BAYW01000003.1"/>
</dbReference>
<name>A0A831A2D2_ERWAM</name>
<evidence type="ECO:0000313" key="2">
    <source>
        <dbReference type="Proteomes" id="UP000013111"/>
    </source>
</evidence>
<protein>
    <submittedName>
        <fullName evidence="1">Uncharacterized protein</fullName>
    </submittedName>
</protein>
<gene>
    <name evidence="1" type="ORF">BN437_2239</name>
</gene>